<feature type="domain" description="Multidrug resistance protein MdtA-like barrel-sandwich hybrid" evidence="6">
    <location>
        <begin position="61"/>
        <end position="185"/>
    </location>
</feature>
<evidence type="ECO:0000259" key="7">
    <source>
        <dbReference type="Pfam" id="PF25967"/>
    </source>
</evidence>
<feature type="domain" description="Multidrug resistance protein MdtA-like alpha-helical hairpin" evidence="5">
    <location>
        <begin position="104"/>
        <end position="156"/>
    </location>
</feature>
<dbReference type="SUPFAM" id="SSF111369">
    <property type="entry name" value="HlyD-like secretion proteins"/>
    <property type="match status" value="1"/>
</dbReference>
<reference evidence="8" key="1">
    <citation type="submission" date="2019-02" db="EMBL/GenBank/DDBJ databases">
        <authorList>
            <person name="Li S.-H."/>
        </authorList>
    </citation>
    <scope>NUCLEOTIDE SEQUENCE</scope>
    <source>
        <strain evidence="8">IMCC14734</strain>
    </source>
</reference>
<dbReference type="Gene3D" id="2.40.30.170">
    <property type="match status" value="1"/>
</dbReference>
<evidence type="ECO:0000313" key="8">
    <source>
        <dbReference type="EMBL" id="MCX2983068.1"/>
    </source>
</evidence>
<evidence type="ECO:0000313" key="9">
    <source>
        <dbReference type="Proteomes" id="UP001143362"/>
    </source>
</evidence>
<evidence type="ECO:0000256" key="3">
    <source>
        <dbReference type="ARBA" id="ARBA00022448"/>
    </source>
</evidence>
<evidence type="ECO:0000256" key="4">
    <source>
        <dbReference type="SAM" id="Coils"/>
    </source>
</evidence>
<dbReference type="EMBL" id="SHNN01000005">
    <property type="protein sequence ID" value="MCX2983068.1"/>
    <property type="molecule type" value="Genomic_DNA"/>
</dbReference>
<dbReference type="Gene3D" id="2.40.50.100">
    <property type="match status" value="1"/>
</dbReference>
<comment type="similarity">
    <text evidence="2">Belongs to the membrane fusion protein (MFP) (TC 8.A.1) family.</text>
</comment>
<accession>A0ABT3TL61</accession>
<keyword evidence="4" id="KW-0175">Coiled coil</keyword>
<dbReference type="PANTHER" id="PTHR30469:SF20">
    <property type="entry name" value="EFFLUX RND TRANSPORTER PERIPLASMIC ADAPTOR SUBUNIT"/>
    <property type="match status" value="1"/>
</dbReference>
<evidence type="ECO:0000259" key="6">
    <source>
        <dbReference type="Pfam" id="PF25917"/>
    </source>
</evidence>
<protein>
    <submittedName>
        <fullName evidence="8">Efflux RND transporter periplasmic adaptor subunit</fullName>
    </submittedName>
</protein>
<keyword evidence="9" id="KW-1185">Reference proteome</keyword>
<dbReference type="Gene3D" id="2.40.420.20">
    <property type="match status" value="1"/>
</dbReference>
<evidence type="ECO:0000259" key="5">
    <source>
        <dbReference type="Pfam" id="PF25876"/>
    </source>
</evidence>
<proteinExistence type="inferred from homology"/>
<keyword evidence="3" id="KW-0813">Transport</keyword>
<dbReference type="InterPro" id="IPR058627">
    <property type="entry name" value="MdtA-like_C"/>
</dbReference>
<organism evidence="8 9">
    <name type="scientific">Candidatus Litorirhabdus singularis</name>
    <dbReference type="NCBI Taxonomy" id="2518993"/>
    <lineage>
        <taxon>Bacteria</taxon>
        <taxon>Pseudomonadati</taxon>
        <taxon>Pseudomonadota</taxon>
        <taxon>Gammaproteobacteria</taxon>
        <taxon>Cellvibrionales</taxon>
        <taxon>Halieaceae</taxon>
        <taxon>Candidatus Litorirhabdus</taxon>
    </lineage>
</organism>
<feature type="coiled-coil region" evidence="4">
    <location>
        <begin position="101"/>
        <end position="152"/>
    </location>
</feature>
<dbReference type="NCBIfam" id="TIGR01730">
    <property type="entry name" value="RND_mfp"/>
    <property type="match status" value="1"/>
</dbReference>
<name>A0ABT3TL61_9GAMM</name>
<gene>
    <name evidence="8" type="ORF">EYC98_19575</name>
</gene>
<dbReference type="RefSeq" id="WP_279247098.1">
    <property type="nucleotide sequence ID" value="NZ_SHNN01000005.1"/>
</dbReference>
<comment type="subcellular location">
    <subcellularLocation>
        <location evidence="1">Cell envelope</location>
    </subcellularLocation>
</comment>
<dbReference type="InterPro" id="IPR058624">
    <property type="entry name" value="MdtA-like_HH"/>
</dbReference>
<dbReference type="PANTHER" id="PTHR30469">
    <property type="entry name" value="MULTIDRUG RESISTANCE PROTEIN MDTA"/>
    <property type="match status" value="1"/>
</dbReference>
<evidence type="ECO:0000256" key="2">
    <source>
        <dbReference type="ARBA" id="ARBA00009477"/>
    </source>
</evidence>
<dbReference type="PROSITE" id="PS51257">
    <property type="entry name" value="PROKAR_LIPOPROTEIN"/>
    <property type="match status" value="1"/>
</dbReference>
<evidence type="ECO:0000256" key="1">
    <source>
        <dbReference type="ARBA" id="ARBA00004196"/>
    </source>
</evidence>
<sequence>MGKLLGKVLLFVCSGLILQACGAKQEEAGPAPVRPVKIFEVEGGSSEALRNFPGTVDASQRAEVGFRVGGVLQELQVREGDLVESGQVLARLDPTDFKIILEDRTATFENAERNFERAKELIVDGNISKFDYDRMEANYKTSAASLSQAEQDLAYTELKAPFAGRIARRDVENFEEVIAKQTVVLIQNVGQLDVRINLPESLVRSFSGEEQRRATADSIERRGIKAYADFEGRSGNRFELHLKEVATKADSQTQTFQVTFTMPSPEKFAVLPGMTANVLVDFANIMDSSESKWVPLTAVQADSGLQARVWVLDTVSMTVSSRAVVIGRMAGSNIEVRSGLSGGEKIVAVGAAYLAEGMPVTLMETSEQAIPRDDESA</sequence>
<dbReference type="Pfam" id="PF25967">
    <property type="entry name" value="RND-MFP_C"/>
    <property type="match status" value="1"/>
</dbReference>
<comment type="caution">
    <text evidence="8">The sequence shown here is derived from an EMBL/GenBank/DDBJ whole genome shotgun (WGS) entry which is preliminary data.</text>
</comment>
<dbReference type="InterPro" id="IPR058625">
    <property type="entry name" value="MdtA-like_BSH"/>
</dbReference>
<dbReference type="Pfam" id="PF25876">
    <property type="entry name" value="HH_MFP_RND"/>
    <property type="match status" value="1"/>
</dbReference>
<dbReference type="Gene3D" id="1.10.287.470">
    <property type="entry name" value="Helix hairpin bin"/>
    <property type="match status" value="1"/>
</dbReference>
<feature type="domain" description="Multidrug resistance protein MdtA-like C-terminal permuted SH3" evidence="7">
    <location>
        <begin position="294"/>
        <end position="350"/>
    </location>
</feature>
<dbReference type="Pfam" id="PF25917">
    <property type="entry name" value="BSH_RND"/>
    <property type="match status" value="1"/>
</dbReference>
<dbReference type="InterPro" id="IPR006143">
    <property type="entry name" value="RND_pump_MFP"/>
</dbReference>
<dbReference type="Proteomes" id="UP001143362">
    <property type="component" value="Unassembled WGS sequence"/>
</dbReference>